<dbReference type="KEGG" id="maqu:Maq22A_4p60240"/>
<gene>
    <name evidence="1" type="ORF">Maq22A_4p60240</name>
</gene>
<keyword evidence="1" id="KW-0614">Plasmid</keyword>
<name>A0A0C6FCH2_9HYPH</name>
<dbReference type="Proteomes" id="UP000061432">
    <property type="component" value="Plasmid pMaq22A_4p"/>
</dbReference>
<dbReference type="PATRIC" id="fig|270351.10.peg.7592"/>
<reference evidence="2" key="2">
    <citation type="submission" date="2015-01" db="EMBL/GenBank/DDBJ databases">
        <title>Complete genome sequence of Methylobacterium aquaticum strain 22A.</title>
        <authorList>
            <person name="Tani A."/>
            <person name="Ogura Y."/>
            <person name="Hayashi T."/>
        </authorList>
    </citation>
    <scope>NUCLEOTIDE SEQUENCE [LARGE SCALE GENOMIC DNA]</scope>
    <source>
        <strain evidence="2">MA-22A</strain>
        <plasmid evidence="2">Plasmid pMaq22A_4p DNA</plasmid>
    </source>
</reference>
<dbReference type="AlphaFoldDB" id="A0A0C6FCH2"/>
<dbReference type="EMBL" id="AP014708">
    <property type="protein sequence ID" value="BAQ50401.1"/>
    <property type="molecule type" value="Genomic_DNA"/>
</dbReference>
<dbReference type="RefSeq" id="WP_060851439.1">
    <property type="nucleotide sequence ID" value="NZ_AP014708.1"/>
</dbReference>
<geneLocation type="plasmid" evidence="2">
    <name>pMaq22A_4p DNA</name>
</geneLocation>
<dbReference type="OrthoDB" id="8005750at2"/>
<evidence type="ECO:0000313" key="1">
    <source>
        <dbReference type="EMBL" id="BAQ50401.1"/>
    </source>
</evidence>
<accession>A0A0C6FCH2</accession>
<evidence type="ECO:0000313" key="2">
    <source>
        <dbReference type="Proteomes" id="UP000061432"/>
    </source>
</evidence>
<organism evidence="1 2">
    <name type="scientific">Methylobacterium aquaticum</name>
    <dbReference type="NCBI Taxonomy" id="270351"/>
    <lineage>
        <taxon>Bacteria</taxon>
        <taxon>Pseudomonadati</taxon>
        <taxon>Pseudomonadota</taxon>
        <taxon>Alphaproteobacteria</taxon>
        <taxon>Hyphomicrobiales</taxon>
        <taxon>Methylobacteriaceae</taxon>
        <taxon>Methylobacterium</taxon>
    </lineage>
</organism>
<proteinExistence type="predicted"/>
<reference evidence="1 2" key="1">
    <citation type="journal article" date="2015" name="Genome Announc.">
        <title>Complete Genome Sequence of Methylobacterium aquaticum Strain 22A, Isolated from Racomitrium japonicum Moss.</title>
        <authorList>
            <person name="Tani A."/>
            <person name="Ogura Y."/>
            <person name="Hayashi T."/>
            <person name="Kimbara K."/>
        </authorList>
    </citation>
    <scope>NUCLEOTIDE SEQUENCE [LARGE SCALE GENOMIC DNA]</scope>
    <source>
        <strain evidence="1 2">MA-22A</strain>
        <plasmid evidence="2">Plasmid pMaq22A_4p DNA</plasmid>
    </source>
</reference>
<protein>
    <submittedName>
        <fullName evidence="1">Uncharacterized protein</fullName>
    </submittedName>
</protein>
<sequence>MGELVPTPPPPDPVQLAAIAMAAQRIVAEEMGKTKGPFVTAEEAGAIARKAVVEAFGEFDIDLDRPESIRAFNATIASAERSRAWWDKAANTVWNGIWAAIAAGAMAVFAKYMGGPR</sequence>